<evidence type="ECO:0000313" key="2">
    <source>
        <dbReference type="Proteomes" id="UP001249851"/>
    </source>
</evidence>
<dbReference type="EMBL" id="JARQWQ010000042">
    <property type="protein sequence ID" value="KAK2558871.1"/>
    <property type="molecule type" value="Genomic_DNA"/>
</dbReference>
<comment type="caution">
    <text evidence="1">The sequence shown here is derived from an EMBL/GenBank/DDBJ whole genome shotgun (WGS) entry which is preliminary data.</text>
</comment>
<dbReference type="Proteomes" id="UP001249851">
    <property type="component" value="Unassembled WGS sequence"/>
</dbReference>
<keyword evidence="2" id="KW-1185">Reference proteome</keyword>
<evidence type="ECO:0000313" key="1">
    <source>
        <dbReference type="EMBL" id="KAK2558871.1"/>
    </source>
</evidence>
<gene>
    <name evidence="1" type="ORF">P5673_018484</name>
</gene>
<protein>
    <submittedName>
        <fullName evidence="1">Uncharacterized protein</fullName>
    </submittedName>
</protein>
<reference evidence="1" key="1">
    <citation type="journal article" date="2023" name="G3 (Bethesda)">
        <title>Whole genome assembly and annotation of the endangered Caribbean coral Acropora cervicornis.</title>
        <authorList>
            <person name="Selwyn J.D."/>
            <person name="Vollmer S.V."/>
        </authorList>
    </citation>
    <scope>NUCLEOTIDE SEQUENCE</scope>
    <source>
        <strain evidence="1">K2</strain>
    </source>
</reference>
<reference evidence="1" key="2">
    <citation type="journal article" date="2023" name="Science">
        <title>Genomic signatures of disease resistance in endangered staghorn corals.</title>
        <authorList>
            <person name="Vollmer S.V."/>
            <person name="Selwyn J.D."/>
            <person name="Despard B.A."/>
            <person name="Roesel C.L."/>
        </authorList>
    </citation>
    <scope>NUCLEOTIDE SEQUENCE</scope>
    <source>
        <strain evidence="1">K2</strain>
    </source>
</reference>
<name>A0AAD9V2K9_ACRCE</name>
<proteinExistence type="predicted"/>
<dbReference type="AlphaFoldDB" id="A0AAD9V2K9"/>
<accession>A0AAD9V2K9</accession>
<organism evidence="1 2">
    <name type="scientific">Acropora cervicornis</name>
    <name type="common">Staghorn coral</name>
    <dbReference type="NCBI Taxonomy" id="6130"/>
    <lineage>
        <taxon>Eukaryota</taxon>
        <taxon>Metazoa</taxon>
        <taxon>Cnidaria</taxon>
        <taxon>Anthozoa</taxon>
        <taxon>Hexacorallia</taxon>
        <taxon>Scleractinia</taxon>
        <taxon>Astrocoeniina</taxon>
        <taxon>Acroporidae</taxon>
        <taxon>Acropora</taxon>
    </lineage>
</organism>
<sequence>MKKCVARIFRLNSKSTERQLASKTSAKGARNESRVNLEPLRVEELQRAEGAILQLVQSCAFPLQEPANDYTNQLLPQRIQLQLQEMAHPGLQHQPHEITTPQDV</sequence>